<reference evidence="17" key="2">
    <citation type="submission" date="2025-08" db="UniProtKB">
        <authorList>
            <consortium name="RefSeq"/>
        </authorList>
    </citation>
    <scope>IDENTIFICATION</scope>
    <source>
        <tissue evidence="17">Leaf</tissue>
    </source>
</reference>
<dbReference type="Pfam" id="PF00481">
    <property type="entry name" value="PP2C"/>
    <property type="match status" value="1"/>
</dbReference>
<dbReference type="SMART" id="SM00332">
    <property type="entry name" value="PP2Cc"/>
    <property type="match status" value="1"/>
</dbReference>
<comment type="cofactor">
    <cofactor evidence="2">
        <name>Mg(2+)</name>
        <dbReference type="ChEBI" id="CHEBI:18420"/>
    </cofactor>
</comment>
<evidence type="ECO:0000256" key="8">
    <source>
        <dbReference type="ARBA" id="ARBA00022842"/>
    </source>
</evidence>
<name>A0A6J0KW00_RAPSA</name>
<evidence type="ECO:0000256" key="9">
    <source>
        <dbReference type="ARBA" id="ARBA00022912"/>
    </source>
</evidence>
<comment type="catalytic activity">
    <reaction evidence="11">
        <text>O-phospho-L-seryl-[protein] + H2O = L-seryl-[protein] + phosphate</text>
        <dbReference type="Rhea" id="RHEA:20629"/>
        <dbReference type="Rhea" id="RHEA-COMP:9863"/>
        <dbReference type="Rhea" id="RHEA-COMP:11604"/>
        <dbReference type="ChEBI" id="CHEBI:15377"/>
        <dbReference type="ChEBI" id="CHEBI:29999"/>
        <dbReference type="ChEBI" id="CHEBI:43474"/>
        <dbReference type="ChEBI" id="CHEBI:83421"/>
        <dbReference type="EC" id="3.1.3.16"/>
    </reaction>
</comment>
<evidence type="ECO:0000256" key="10">
    <source>
        <dbReference type="ARBA" id="ARBA00023211"/>
    </source>
</evidence>
<dbReference type="PROSITE" id="PS01032">
    <property type="entry name" value="PPM_1"/>
    <property type="match status" value="1"/>
</dbReference>
<dbReference type="Proteomes" id="UP000504610">
    <property type="component" value="Chromosome 9"/>
</dbReference>
<dbReference type="InterPro" id="IPR036457">
    <property type="entry name" value="PPM-type-like_dom_sf"/>
</dbReference>
<evidence type="ECO:0000256" key="5">
    <source>
        <dbReference type="ARBA" id="ARBA00022682"/>
    </source>
</evidence>
<evidence type="ECO:0000256" key="4">
    <source>
        <dbReference type="ARBA" id="ARBA00013081"/>
    </source>
</evidence>
<dbReference type="CDD" id="cd00143">
    <property type="entry name" value="PP2Cc"/>
    <property type="match status" value="1"/>
</dbReference>
<comment type="cofactor">
    <cofactor evidence="1">
        <name>Mn(2+)</name>
        <dbReference type="ChEBI" id="CHEBI:29035"/>
    </cofactor>
</comment>
<dbReference type="InterPro" id="IPR001932">
    <property type="entry name" value="PPM-type_phosphatase-like_dom"/>
</dbReference>
<evidence type="ECO:0000256" key="14">
    <source>
        <dbReference type="SAM" id="MobiDB-lite"/>
    </source>
</evidence>
<evidence type="ECO:0000259" key="15">
    <source>
        <dbReference type="PROSITE" id="PS51746"/>
    </source>
</evidence>
<keyword evidence="16" id="KW-1185">Reference proteome</keyword>
<dbReference type="PROSITE" id="PS51746">
    <property type="entry name" value="PPM_2"/>
    <property type="match status" value="1"/>
</dbReference>
<evidence type="ECO:0000313" key="17">
    <source>
        <dbReference type="RefSeq" id="XP_018452092.1"/>
    </source>
</evidence>
<evidence type="ECO:0000256" key="2">
    <source>
        <dbReference type="ARBA" id="ARBA00001946"/>
    </source>
</evidence>
<keyword evidence="8" id="KW-0460">Magnesium</keyword>
<protein>
    <recommendedName>
        <fullName evidence="4">protein-serine/threonine phosphatase</fullName>
        <ecNumber evidence="4">3.1.3.16</ecNumber>
    </recommendedName>
</protein>
<dbReference type="AlphaFoldDB" id="A0A6J0KW00"/>
<dbReference type="RefSeq" id="XP_018452092.1">
    <property type="nucleotide sequence ID" value="XM_018596590.2"/>
</dbReference>
<evidence type="ECO:0000256" key="7">
    <source>
        <dbReference type="ARBA" id="ARBA00022801"/>
    </source>
</evidence>
<evidence type="ECO:0000256" key="11">
    <source>
        <dbReference type="ARBA" id="ARBA00047761"/>
    </source>
</evidence>
<dbReference type="FunFam" id="3.60.40.10:FF:000025">
    <property type="entry name" value="Protein phosphatase 2C 16"/>
    <property type="match status" value="1"/>
</dbReference>
<comment type="similarity">
    <text evidence="3 13">Belongs to the PP2C family.</text>
</comment>
<keyword evidence="9 13" id="KW-0904">Protein phosphatase</keyword>
<dbReference type="GO" id="GO:0004722">
    <property type="term" value="F:protein serine/threonine phosphatase activity"/>
    <property type="evidence" value="ECO:0007669"/>
    <property type="project" value="UniProtKB-EC"/>
</dbReference>
<comment type="catalytic activity">
    <reaction evidence="12">
        <text>O-phospho-L-threonyl-[protein] + H2O = L-threonyl-[protein] + phosphate</text>
        <dbReference type="Rhea" id="RHEA:47004"/>
        <dbReference type="Rhea" id="RHEA-COMP:11060"/>
        <dbReference type="Rhea" id="RHEA-COMP:11605"/>
        <dbReference type="ChEBI" id="CHEBI:15377"/>
        <dbReference type="ChEBI" id="CHEBI:30013"/>
        <dbReference type="ChEBI" id="CHEBI:43474"/>
        <dbReference type="ChEBI" id="CHEBI:61977"/>
        <dbReference type="EC" id="3.1.3.16"/>
    </reaction>
</comment>
<dbReference type="Gene3D" id="3.60.40.10">
    <property type="entry name" value="PPM-type phosphatase domain"/>
    <property type="match status" value="1"/>
</dbReference>
<dbReference type="GO" id="GO:0046872">
    <property type="term" value="F:metal ion binding"/>
    <property type="evidence" value="ECO:0007669"/>
    <property type="project" value="UniProtKB-KW"/>
</dbReference>
<feature type="domain" description="PPM-type phosphatase" evidence="15">
    <location>
        <begin position="110"/>
        <end position="404"/>
    </location>
</feature>
<organism evidence="16 17">
    <name type="scientific">Raphanus sativus</name>
    <name type="common">Radish</name>
    <name type="synonym">Raphanus raphanistrum var. sativus</name>
    <dbReference type="NCBI Taxonomy" id="3726"/>
    <lineage>
        <taxon>Eukaryota</taxon>
        <taxon>Viridiplantae</taxon>
        <taxon>Streptophyta</taxon>
        <taxon>Embryophyta</taxon>
        <taxon>Tracheophyta</taxon>
        <taxon>Spermatophyta</taxon>
        <taxon>Magnoliopsida</taxon>
        <taxon>eudicotyledons</taxon>
        <taxon>Gunneridae</taxon>
        <taxon>Pentapetalae</taxon>
        <taxon>rosids</taxon>
        <taxon>malvids</taxon>
        <taxon>Brassicales</taxon>
        <taxon>Brassicaceae</taxon>
        <taxon>Brassiceae</taxon>
        <taxon>Raphanus</taxon>
    </lineage>
</organism>
<feature type="region of interest" description="Disordered" evidence="14">
    <location>
        <begin position="71"/>
        <end position="90"/>
    </location>
</feature>
<keyword evidence="5" id="KW-0938">Abscisic acid signaling pathway</keyword>
<dbReference type="GeneID" id="108823398"/>
<proteinExistence type="inferred from homology"/>
<evidence type="ECO:0000256" key="1">
    <source>
        <dbReference type="ARBA" id="ARBA00001936"/>
    </source>
</evidence>
<sequence>MDKASPAVAVPFRPFPEPGIRSYCSTSLPESSCSGEESIINNMRRQQDTSSSSSAAARVADVIADISAGEEINGSDEFDPRSSTAARRSEKKVLSRTESRSLFEFKSVPLYGVTSICGRRPEMEDSVSAIPRFLQVSLLDCGRVANGLNPHSSAHFFGVYDGHGGSQVADYCRERMHLALTEEILKEKPEFCDGDTWQEKWKRALFNAFMRVDSELGFVPETVGSTSVVAVVFPTHIFVSNCGDSRAVLCRGKTPLALSVDHKPDREDEAARIEAAGGKVIQWNGARVFGVLAMSRSIGDKYLKPSVIPDPDVTSIRRVKEDDCLILASDGLWDVMTNEEVCDMARKRILLWHKKNAMAGDALLPAEKRGEGKDPAAMSAAEYLSKMALQRGSKDNISVIVVDLKGIRKFKSKALN</sequence>
<evidence type="ECO:0000256" key="13">
    <source>
        <dbReference type="RuleBase" id="RU003465"/>
    </source>
</evidence>
<dbReference type="KEGG" id="rsz:108823398"/>
<accession>A0A6J0KW00</accession>
<dbReference type="GO" id="GO:0009738">
    <property type="term" value="P:abscisic acid-activated signaling pathway"/>
    <property type="evidence" value="ECO:0007669"/>
    <property type="project" value="UniProtKB-KW"/>
</dbReference>
<keyword evidence="6" id="KW-0479">Metal-binding</keyword>
<evidence type="ECO:0000256" key="3">
    <source>
        <dbReference type="ARBA" id="ARBA00006702"/>
    </source>
</evidence>
<dbReference type="SUPFAM" id="SSF81606">
    <property type="entry name" value="PP2C-like"/>
    <property type="match status" value="1"/>
</dbReference>
<evidence type="ECO:0000256" key="12">
    <source>
        <dbReference type="ARBA" id="ARBA00048336"/>
    </source>
</evidence>
<dbReference type="InterPro" id="IPR015655">
    <property type="entry name" value="PP2C"/>
</dbReference>
<dbReference type="InterPro" id="IPR000222">
    <property type="entry name" value="PP2C_BS"/>
</dbReference>
<keyword evidence="7 13" id="KW-0378">Hydrolase</keyword>
<reference evidence="16" key="1">
    <citation type="journal article" date="2019" name="Database">
        <title>The radish genome database (RadishGD): an integrated information resource for radish genomics.</title>
        <authorList>
            <person name="Yu H.J."/>
            <person name="Baek S."/>
            <person name="Lee Y.J."/>
            <person name="Cho A."/>
            <person name="Mun J.H."/>
        </authorList>
    </citation>
    <scope>NUCLEOTIDE SEQUENCE [LARGE SCALE GENOMIC DNA]</scope>
    <source>
        <strain evidence="16">cv. WK10039</strain>
    </source>
</reference>
<dbReference type="PANTHER" id="PTHR47992">
    <property type="entry name" value="PROTEIN PHOSPHATASE"/>
    <property type="match status" value="1"/>
</dbReference>
<dbReference type="EC" id="3.1.3.16" evidence="4"/>
<gene>
    <name evidence="17" type="primary">LOC108823398</name>
</gene>
<dbReference type="OrthoDB" id="10264738at2759"/>
<evidence type="ECO:0000313" key="16">
    <source>
        <dbReference type="Proteomes" id="UP000504610"/>
    </source>
</evidence>
<evidence type="ECO:0000256" key="6">
    <source>
        <dbReference type="ARBA" id="ARBA00022723"/>
    </source>
</evidence>
<keyword evidence="10" id="KW-0464">Manganese</keyword>